<keyword evidence="5" id="KW-0547">Nucleotide-binding</keyword>
<evidence type="ECO:0000313" key="13">
    <source>
        <dbReference type="Proteomes" id="UP000199120"/>
    </source>
</evidence>
<dbReference type="NCBIfam" id="TIGR01479">
    <property type="entry name" value="GMP_PMI"/>
    <property type="match status" value="1"/>
</dbReference>
<dbReference type="GO" id="GO:0016853">
    <property type="term" value="F:isomerase activity"/>
    <property type="evidence" value="ECO:0007669"/>
    <property type="project" value="UniProtKB-KW"/>
</dbReference>
<evidence type="ECO:0000256" key="8">
    <source>
        <dbReference type="RuleBase" id="RU004190"/>
    </source>
</evidence>
<evidence type="ECO:0000256" key="4">
    <source>
        <dbReference type="ARBA" id="ARBA00022695"/>
    </source>
</evidence>
<dbReference type="InterPro" id="IPR029044">
    <property type="entry name" value="Nucleotide-diphossugar_trans"/>
</dbReference>
<dbReference type="FunFam" id="3.90.550.10:FF:000046">
    <property type="entry name" value="Mannose-1-phosphate guanylyltransferase (GDP)"/>
    <property type="match status" value="1"/>
</dbReference>
<dbReference type="EMBL" id="FOAJ01000002">
    <property type="protein sequence ID" value="SEK47013.1"/>
    <property type="molecule type" value="Genomic_DNA"/>
</dbReference>
<comment type="catalytic activity">
    <reaction evidence="7">
        <text>alpha-D-mannose 1-phosphate + GTP + H(+) = GDP-alpha-D-mannose + diphosphate</text>
        <dbReference type="Rhea" id="RHEA:15229"/>
        <dbReference type="ChEBI" id="CHEBI:15378"/>
        <dbReference type="ChEBI" id="CHEBI:33019"/>
        <dbReference type="ChEBI" id="CHEBI:37565"/>
        <dbReference type="ChEBI" id="CHEBI:57527"/>
        <dbReference type="ChEBI" id="CHEBI:58409"/>
        <dbReference type="EC" id="2.7.7.13"/>
    </reaction>
</comment>
<feature type="domain" description="MannoseP isomerase/GMP-like beta-helix" evidence="11">
    <location>
        <begin position="296"/>
        <end position="350"/>
    </location>
</feature>
<dbReference type="CDD" id="cd02213">
    <property type="entry name" value="cupin_PMI_typeII_C"/>
    <property type="match status" value="1"/>
</dbReference>
<dbReference type="Gene3D" id="3.90.550.10">
    <property type="entry name" value="Spore Coat Polysaccharide Biosynthesis Protein SpsA, Chain A"/>
    <property type="match status" value="1"/>
</dbReference>
<dbReference type="SUPFAM" id="SSF51182">
    <property type="entry name" value="RmlC-like cupins"/>
    <property type="match status" value="1"/>
</dbReference>
<evidence type="ECO:0000259" key="9">
    <source>
        <dbReference type="Pfam" id="PF00483"/>
    </source>
</evidence>
<dbReference type="AlphaFoldDB" id="A0A1H7H983"/>
<feature type="domain" description="Mannose-6-phosphate isomerase type II C-terminal" evidence="10">
    <location>
        <begin position="354"/>
        <end position="468"/>
    </location>
</feature>
<evidence type="ECO:0000256" key="7">
    <source>
        <dbReference type="ARBA" id="ARBA00047343"/>
    </source>
</evidence>
<dbReference type="OrthoDB" id="9806359at2"/>
<organism evidence="12 13">
    <name type="scientific">Paraburkholderia caballeronis</name>
    <dbReference type="NCBI Taxonomy" id="416943"/>
    <lineage>
        <taxon>Bacteria</taxon>
        <taxon>Pseudomonadati</taxon>
        <taxon>Pseudomonadota</taxon>
        <taxon>Betaproteobacteria</taxon>
        <taxon>Burkholderiales</taxon>
        <taxon>Burkholderiaceae</taxon>
        <taxon>Paraburkholderia</taxon>
    </lineage>
</organism>
<keyword evidence="3 12" id="KW-0808">Transferase</keyword>
<keyword evidence="6" id="KW-0342">GTP-binding</keyword>
<evidence type="ECO:0000256" key="3">
    <source>
        <dbReference type="ARBA" id="ARBA00022679"/>
    </source>
</evidence>
<comment type="similarity">
    <text evidence="1 8">Belongs to the mannose-6-phosphate isomerase type 2 family.</text>
</comment>
<keyword evidence="13" id="KW-1185">Reference proteome</keyword>
<keyword evidence="4 12" id="KW-0548">Nucleotidyltransferase</keyword>
<dbReference type="Pfam" id="PF01050">
    <property type="entry name" value="MannoseP_isomer"/>
    <property type="match status" value="1"/>
</dbReference>
<dbReference type="FunFam" id="2.60.120.10:FF:000032">
    <property type="entry name" value="Mannose-1-phosphate guanylyltransferase/mannose-6-phosphate isomerase"/>
    <property type="match status" value="1"/>
</dbReference>
<dbReference type="Pfam" id="PF00483">
    <property type="entry name" value="NTP_transferase"/>
    <property type="match status" value="1"/>
</dbReference>
<evidence type="ECO:0000256" key="6">
    <source>
        <dbReference type="ARBA" id="ARBA00023134"/>
    </source>
</evidence>
<dbReference type="CDD" id="cd02509">
    <property type="entry name" value="GDP-M1P_Guanylyltransferase"/>
    <property type="match status" value="1"/>
</dbReference>
<dbReference type="InterPro" id="IPR005835">
    <property type="entry name" value="NTP_transferase_dom"/>
</dbReference>
<dbReference type="InterPro" id="IPR051161">
    <property type="entry name" value="Mannose-6P_isomerase_type2"/>
</dbReference>
<dbReference type="STRING" id="416943.SAMN05445871_0124"/>
<protein>
    <recommendedName>
        <fullName evidence="2">mannose-1-phosphate guanylyltransferase</fullName>
        <ecNumber evidence="2">2.7.7.13</ecNumber>
    </recommendedName>
</protein>
<dbReference type="InterPro" id="IPR049577">
    <property type="entry name" value="GMPP_N"/>
</dbReference>
<dbReference type="InterPro" id="IPR011051">
    <property type="entry name" value="RmlC_Cupin_sf"/>
</dbReference>
<dbReference type="InterPro" id="IPR054566">
    <property type="entry name" value="ManC/GMP-like_b-helix"/>
</dbReference>
<dbReference type="PANTHER" id="PTHR46390">
    <property type="entry name" value="MANNOSE-1-PHOSPHATE GUANYLYLTRANSFERASE"/>
    <property type="match status" value="1"/>
</dbReference>
<dbReference type="RefSeq" id="WP_090541268.1">
    <property type="nucleotide sequence ID" value="NZ_FNSR01000001.1"/>
</dbReference>
<evidence type="ECO:0000256" key="5">
    <source>
        <dbReference type="ARBA" id="ARBA00022741"/>
    </source>
</evidence>
<keyword evidence="12" id="KW-0413">Isomerase</keyword>
<feature type="domain" description="Nucleotidyl transferase" evidence="9">
    <location>
        <begin position="5"/>
        <end position="283"/>
    </location>
</feature>
<dbReference type="Gene3D" id="2.60.120.10">
    <property type="entry name" value="Jelly Rolls"/>
    <property type="match status" value="1"/>
</dbReference>
<evidence type="ECO:0000313" key="12">
    <source>
        <dbReference type="EMBL" id="SEK47013.1"/>
    </source>
</evidence>
<evidence type="ECO:0000259" key="11">
    <source>
        <dbReference type="Pfam" id="PF22640"/>
    </source>
</evidence>
<dbReference type="SUPFAM" id="SSF53448">
    <property type="entry name" value="Nucleotide-diphospho-sugar transferases"/>
    <property type="match status" value="1"/>
</dbReference>
<accession>A0A1H7H983</accession>
<sequence>MQIHPVILCGGSGTRLWPMSRSGYPKQYLKLAGERTLVQQAVLRAARVAGAVSPLVVTSGEQRFIAAEQMRQIGVDPSAIILEPVGRNTAPAIAVAALLASRENPDALLLVLPSDQVVLNEQAFAEVAERAAGVAEGGALVTFGVEAVEPNIGYGYIRAGKAIAGHAGAYVVDAFVEKPDRDTARCFVEDGGYYWNSGMFMLNAIAYLDELRYFEPSIVDRAERALRGAAQDHDFMWLDASEFAACANVSIDYAVMERTKRAVVVEAPGLGWRDVGSWSTLAAMVDVDGQRNTLLGDVVAEDVSNAYIRAEHRMVAALGVDDVVIVETVDAVLVAHRDKVQDVRKIVERLNASGRQEARAHRRVVRPWGSYETIDSGERFQVKRIVVEPGAQLSLQVHHHRAEHWVVVKGTARVTNGDQETILTENQSTYVPLGVVHRLANPGKIPLELIEVQSGAYLGEDDIVRFDDTYGRSGARLGS</sequence>
<name>A0A1H7H983_9BURK</name>
<dbReference type="InterPro" id="IPR006375">
    <property type="entry name" value="Man1P_GuaTrfase/Man6P_Isoase"/>
</dbReference>
<dbReference type="InterPro" id="IPR001538">
    <property type="entry name" value="Man6P_isomerase-2_C"/>
</dbReference>
<reference evidence="13" key="1">
    <citation type="submission" date="2016-10" db="EMBL/GenBank/DDBJ databases">
        <authorList>
            <person name="Varghese N."/>
            <person name="Submissions S."/>
        </authorList>
    </citation>
    <scope>NUCLEOTIDE SEQUENCE [LARGE SCALE GENOMIC DNA]</scope>
    <source>
        <strain evidence="13">LMG 26416</strain>
    </source>
</reference>
<proteinExistence type="inferred from homology"/>
<evidence type="ECO:0000259" key="10">
    <source>
        <dbReference type="Pfam" id="PF01050"/>
    </source>
</evidence>
<dbReference type="GO" id="GO:0009298">
    <property type="term" value="P:GDP-mannose biosynthetic process"/>
    <property type="evidence" value="ECO:0007669"/>
    <property type="project" value="TreeGrafter"/>
</dbReference>
<dbReference type="EC" id="2.7.7.13" evidence="2"/>
<dbReference type="PANTHER" id="PTHR46390:SF1">
    <property type="entry name" value="MANNOSE-1-PHOSPHATE GUANYLYLTRANSFERASE"/>
    <property type="match status" value="1"/>
</dbReference>
<dbReference type="Pfam" id="PF22640">
    <property type="entry name" value="ManC_GMP_beta-helix"/>
    <property type="match status" value="1"/>
</dbReference>
<evidence type="ECO:0000256" key="1">
    <source>
        <dbReference type="ARBA" id="ARBA00006115"/>
    </source>
</evidence>
<evidence type="ECO:0000256" key="2">
    <source>
        <dbReference type="ARBA" id="ARBA00012387"/>
    </source>
</evidence>
<dbReference type="GO" id="GO:0004475">
    <property type="term" value="F:mannose-1-phosphate guanylyltransferase (GTP) activity"/>
    <property type="evidence" value="ECO:0007669"/>
    <property type="project" value="UniProtKB-EC"/>
</dbReference>
<dbReference type="GO" id="GO:0000271">
    <property type="term" value="P:polysaccharide biosynthetic process"/>
    <property type="evidence" value="ECO:0007669"/>
    <property type="project" value="InterPro"/>
</dbReference>
<dbReference type="InterPro" id="IPR014710">
    <property type="entry name" value="RmlC-like_jellyroll"/>
</dbReference>
<gene>
    <name evidence="12" type="ORF">SAMN05192542_102186</name>
</gene>
<dbReference type="Proteomes" id="UP000199120">
    <property type="component" value="Unassembled WGS sequence"/>
</dbReference>
<dbReference type="GO" id="GO:0005525">
    <property type="term" value="F:GTP binding"/>
    <property type="evidence" value="ECO:0007669"/>
    <property type="project" value="UniProtKB-KW"/>
</dbReference>